<protein>
    <submittedName>
        <fullName evidence="2">4218_t:CDS:1</fullName>
    </submittedName>
</protein>
<name>A0A9N9HP94_9GLOM</name>
<evidence type="ECO:0000313" key="3">
    <source>
        <dbReference type="Proteomes" id="UP000789508"/>
    </source>
</evidence>
<gene>
    <name evidence="2" type="ORF">ALEPTO_LOCUS11507</name>
</gene>
<accession>A0A9N9HP94</accession>
<reference evidence="2" key="1">
    <citation type="submission" date="2021-06" db="EMBL/GenBank/DDBJ databases">
        <authorList>
            <person name="Kallberg Y."/>
            <person name="Tangrot J."/>
            <person name="Rosling A."/>
        </authorList>
    </citation>
    <scope>NUCLEOTIDE SEQUENCE</scope>
    <source>
        <strain evidence="2">FL130A</strain>
    </source>
</reference>
<evidence type="ECO:0000313" key="2">
    <source>
        <dbReference type="EMBL" id="CAG8699279.1"/>
    </source>
</evidence>
<comment type="caution">
    <text evidence="2">The sequence shown here is derived from an EMBL/GenBank/DDBJ whole genome shotgun (WGS) entry which is preliminary data.</text>
</comment>
<feature type="compositionally biased region" description="Basic and acidic residues" evidence="1">
    <location>
        <begin position="153"/>
        <end position="168"/>
    </location>
</feature>
<dbReference type="AlphaFoldDB" id="A0A9N9HP94"/>
<keyword evidence="3" id="KW-1185">Reference proteome</keyword>
<feature type="non-terminal residue" evidence="2">
    <location>
        <position position="176"/>
    </location>
</feature>
<feature type="region of interest" description="Disordered" evidence="1">
    <location>
        <begin position="153"/>
        <end position="176"/>
    </location>
</feature>
<proteinExistence type="predicted"/>
<evidence type="ECO:0000256" key="1">
    <source>
        <dbReference type="SAM" id="MobiDB-lite"/>
    </source>
</evidence>
<organism evidence="2 3">
    <name type="scientific">Ambispora leptoticha</name>
    <dbReference type="NCBI Taxonomy" id="144679"/>
    <lineage>
        <taxon>Eukaryota</taxon>
        <taxon>Fungi</taxon>
        <taxon>Fungi incertae sedis</taxon>
        <taxon>Mucoromycota</taxon>
        <taxon>Glomeromycotina</taxon>
        <taxon>Glomeromycetes</taxon>
        <taxon>Archaeosporales</taxon>
        <taxon>Ambisporaceae</taxon>
        <taxon>Ambispora</taxon>
    </lineage>
</organism>
<dbReference type="Proteomes" id="UP000789508">
    <property type="component" value="Unassembled WGS sequence"/>
</dbReference>
<dbReference type="EMBL" id="CAJVPS010018972">
    <property type="protein sequence ID" value="CAG8699279.1"/>
    <property type="molecule type" value="Genomic_DNA"/>
</dbReference>
<sequence>MRSARKISQLDTSKCNPSEIERIKRVNHQVEKWEIEEIKPSSPKEEHKNCYEASFSNTDERFIYDAKTGKLKTQTNDDKSNEIRRHKNTLLELEKEREYNEKLLTHAEICEESKCPDKRNYEKIKKRVAELDRKINYHKDNQARPVKFVVDNEKSPKLPEKTSNEGERQTLIINLK</sequence>